<dbReference type="InterPro" id="IPR011701">
    <property type="entry name" value="MFS"/>
</dbReference>
<keyword evidence="4 7" id="KW-0812">Transmembrane</keyword>
<keyword evidence="6 7" id="KW-0472">Membrane</keyword>
<name>A0A8E2J6J0_9APHY</name>
<dbReference type="AlphaFoldDB" id="A0A8E2J6J0"/>
<dbReference type="PROSITE" id="PS50850">
    <property type="entry name" value="MFS"/>
    <property type="match status" value="1"/>
</dbReference>
<feature type="transmembrane region" description="Helical" evidence="7">
    <location>
        <begin position="153"/>
        <end position="173"/>
    </location>
</feature>
<feature type="signal peptide" evidence="8">
    <location>
        <begin position="1"/>
        <end position="19"/>
    </location>
</feature>
<evidence type="ECO:0000256" key="4">
    <source>
        <dbReference type="ARBA" id="ARBA00022692"/>
    </source>
</evidence>
<dbReference type="Pfam" id="PF07690">
    <property type="entry name" value="MFS_1"/>
    <property type="match status" value="2"/>
</dbReference>
<dbReference type="InterPro" id="IPR036259">
    <property type="entry name" value="MFS_trans_sf"/>
</dbReference>
<evidence type="ECO:0000256" key="3">
    <source>
        <dbReference type="ARBA" id="ARBA00022448"/>
    </source>
</evidence>
<organism evidence="10 11">
    <name type="scientific">Obba rivulosa</name>
    <dbReference type="NCBI Taxonomy" id="1052685"/>
    <lineage>
        <taxon>Eukaryota</taxon>
        <taxon>Fungi</taxon>
        <taxon>Dikarya</taxon>
        <taxon>Basidiomycota</taxon>
        <taxon>Agaricomycotina</taxon>
        <taxon>Agaricomycetes</taxon>
        <taxon>Polyporales</taxon>
        <taxon>Gelatoporiaceae</taxon>
        <taxon>Obba</taxon>
    </lineage>
</organism>
<dbReference type="GO" id="GO:0022857">
    <property type="term" value="F:transmembrane transporter activity"/>
    <property type="evidence" value="ECO:0007669"/>
    <property type="project" value="InterPro"/>
</dbReference>
<evidence type="ECO:0000256" key="6">
    <source>
        <dbReference type="ARBA" id="ARBA00023136"/>
    </source>
</evidence>
<feature type="transmembrane region" description="Helical" evidence="7">
    <location>
        <begin position="336"/>
        <end position="358"/>
    </location>
</feature>
<dbReference type="PANTHER" id="PTHR23514">
    <property type="entry name" value="BYPASS OF STOP CODON PROTEIN 6"/>
    <property type="match status" value="1"/>
</dbReference>
<evidence type="ECO:0000256" key="7">
    <source>
        <dbReference type="SAM" id="Phobius"/>
    </source>
</evidence>
<protein>
    <submittedName>
        <fullName evidence="10">MFS general substrate transporter</fullName>
    </submittedName>
</protein>
<evidence type="ECO:0000256" key="5">
    <source>
        <dbReference type="ARBA" id="ARBA00022989"/>
    </source>
</evidence>
<dbReference type="PANTHER" id="PTHR23514:SF3">
    <property type="entry name" value="BYPASS OF STOP CODON PROTEIN 6"/>
    <property type="match status" value="1"/>
</dbReference>
<feature type="transmembrane region" description="Helical" evidence="7">
    <location>
        <begin position="303"/>
        <end position="324"/>
    </location>
</feature>
<dbReference type="Gene3D" id="1.20.1250.20">
    <property type="entry name" value="MFS general substrate transporter like domains"/>
    <property type="match status" value="2"/>
</dbReference>
<dbReference type="FunFam" id="1.20.1250.20:FF:000286">
    <property type="entry name" value="MFS efflux transporter"/>
    <property type="match status" value="1"/>
</dbReference>
<evidence type="ECO:0000259" key="9">
    <source>
        <dbReference type="PROSITE" id="PS50850"/>
    </source>
</evidence>
<sequence>MLASFLALFLAGWNGGSTGALLPYIEKNYGINYAHVSILFVCTFMGYVVAAAGTGALSRKVGYGHALCISIIVELMGNVINCSQQVNFGLMCFGFFVVGLAFATQFGLFNAYFAILDKPLLWTGVLHGIYGFGAFLSPLIATTMVTRGIPYHFFYVTNVGINVPIFIMVWFAFRNLQQLPQQPADVAVQRGSNEEHTAAFRETLKSKEVWTLAIFLMFYVGSESSLPCSGGWIVSYILEVRKGSPEGASWVASCFYLGLAIGRIVLPALNLLIGERRAVFFYLACAIALECVAWFVPLLATTALSTALVGLAISTFYASAITMGGKLIPRSMHADAFALMSSVGQSGSALWPLVVGLMSTKNGIWVVEPTVVALLGAQGIVWWMVPQSDRRAE</sequence>
<accession>A0A8E2J6J0</accession>
<proteinExistence type="inferred from homology"/>
<feature type="transmembrane region" description="Helical" evidence="7">
    <location>
        <begin position="209"/>
        <end position="238"/>
    </location>
</feature>
<feature type="transmembrane region" description="Helical" evidence="7">
    <location>
        <begin position="61"/>
        <end position="80"/>
    </location>
</feature>
<evidence type="ECO:0000256" key="2">
    <source>
        <dbReference type="ARBA" id="ARBA00008335"/>
    </source>
</evidence>
<keyword evidence="3" id="KW-0813">Transport</keyword>
<comment type="subcellular location">
    <subcellularLocation>
        <location evidence="1">Endomembrane system</location>
        <topology evidence="1">Multi-pass membrane protein</topology>
    </subcellularLocation>
</comment>
<dbReference type="InterPro" id="IPR051788">
    <property type="entry name" value="MFS_Transporter"/>
</dbReference>
<dbReference type="OrthoDB" id="413079at2759"/>
<evidence type="ECO:0000313" key="11">
    <source>
        <dbReference type="Proteomes" id="UP000250043"/>
    </source>
</evidence>
<feature type="transmembrane region" description="Helical" evidence="7">
    <location>
        <begin position="364"/>
        <end position="385"/>
    </location>
</feature>
<feature type="domain" description="Major facilitator superfamily (MFS) profile" evidence="9">
    <location>
        <begin position="1"/>
        <end position="389"/>
    </location>
</feature>
<feature type="chain" id="PRO_5034703611" evidence="8">
    <location>
        <begin position="20"/>
        <end position="393"/>
    </location>
</feature>
<dbReference type="GO" id="GO:0012505">
    <property type="term" value="C:endomembrane system"/>
    <property type="evidence" value="ECO:0007669"/>
    <property type="project" value="UniProtKB-SubCell"/>
</dbReference>
<feature type="transmembrane region" description="Helical" evidence="7">
    <location>
        <begin position="86"/>
        <end position="108"/>
    </location>
</feature>
<comment type="similarity">
    <text evidence="2">Belongs to the major facilitator superfamily.</text>
</comment>
<evidence type="ECO:0000256" key="8">
    <source>
        <dbReference type="SAM" id="SignalP"/>
    </source>
</evidence>
<evidence type="ECO:0000313" key="10">
    <source>
        <dbReference type="EMBL" id="OCH95942.1"/>
    </source>
</evidence>
<evidence type="ECO:0000256" key="1">
    <source>
        <dbReference type="ARBA" id="ARBA00004127"/>
    </source>
</evidence>
<dbReference type="EMBL" id="KV722333">
    <property type="protein sequence ID" value="OCH95942.1"/>
    <property type="molecule type" value="Genomic_DNA"/>
</dbReference>
<keyword evidence="11" id="KW-1185">Reference proteome</keyword>
<dbReference type="GO" id="GO:0016020">
    <property type="term" value="C:membrane"/>
    <property type="evidence" value="ECO:0007669"/>
    <property type="project" value="TreeGrafter"/>
</dbReference>
<feature type="transmembrane region" description="Helical" evidence="7">
    <location>
        <begin position="29"/>
        <end position="49"/>
    </location>
</feature>
<feature type="transmembrane region" description="Helical" evidence="7">
    <location>
        <begin position="120"/>
        <end position="141"/>
    </location>
</feature>
<dbReference type="Proteomes" id="UP000250043">
    <property type="component" value="Unassembled WGS sequence"/>
</dbReference>
<keyword evidence="5 7" id="KW-1133">Transmembrane helix</keyword>
<feature type="transmembrane region" description="Helical" evidence="7">
    <location>
        <begin position="279"/>
        <end position="297"/>
    </location>
</feature>
<feature type="transmembrane region" description="Helical" evidence="7">
    <location>
        <begin position="250"/>
        <end position="272"/>
    </location>
</feature>
<dbReference type="InterPro" id="IPR020846">
    <property type="entry name" value="MFS_dom"/>
</dbReference>
<gene>
    <name evidence="10" type="ORF">OBBRIDRAFT_719683</name>
</gene>
<keyword evidence="8" id="KW-0732">Signal</keyword>
<reference evidence="10 11" key="1">
    <citation type="submission" date="2016-07" db="EMBL/GenBank/DDBJ databases">
        <title>Draft genome of the white-rot fungus Obba rivulosa 3A-2.</title>
        <authorList>
            <consortium name="DOE Joint Genome Institute"/>
            <person name="Miettinen O."/>
            <person name="Riley R."/>
            <person name="Acob R."/>
            <person name="Barry K."/>
            <person name="Cullen D."/>
            <person name="De Vries R."/>
            <person name="Hainaut M."/>
            <person name="Hatakka A."/>
            <person name="Henrissat B."/>
            <person name="Hilden K."/>
            <person name="Kuo R."/>
            <person name="Labutti K."/>
            <person name="Lipzen A."/>
            <person name="Makela M.R."/>
            <person name="Sandor L."/>
            <person name="Spatafora J.W."/>
            <person name="Grigoriev I.V."/>
            <person name="Hibbett D.S."/>
        </authorList>
    </citation>
    <scope>NUCLEOTIDE SEQUENCE [LARGE SCALE GENOMIC DNA]</scope>
    <source>
        <strain evidence="10 11">3A-2</strain>
    </source>
</reference>
<dbReference type="SUPFAM" id="SSF103473">
    <property type="entry name" value="MFS general substrate transporter"/>
    <property type="match status" value="1"/>
</dbReference>